<dbReference type="Pfam" id="PF07927">
    <property type="entry name" value="HicA_toxin"/>
    <property type="match status" value="1"/>
</dbReference>
<dbReference type="Proteomes" id="UP000297394">
    <property type="component" value="Unassembled WGS sequence"/>
</dbReference>
<dbReference type="AlphaFoldDB" id="A0A4R9IPT5"/>
<evidence type="ECO:0000256" key="4">
    <source>
        <dbReference type="ARBA" id="ARBA00022759"/>
    </source>
</evidence>
<dbReference type="RefSeq" id="WP_135747210.1">
    <property type="nucleotide sequence ID" value="NZ_RQFM01000008.1"/>
</dbReference>
<evidence type="ECO:0000256" key="7">
    <source>
        <dbReference type="ARBA" id="ARBA00023016"/>
    </source>
</evidence>
<proteinExistence type="inferred from homology"/>
<dbReference type="OrthoDB" id="9811409at2"/>
<reference evidence="9" key="1">
    <citation type="submission" date="2018-10" db="EMBL/GenBank/DDBJ databases">
        <authorList>
            <person name="Vincent A.T."/>
            <person name="Schiettekatte O."/>
            <person name="Bourhy P."/>
            <person name="Veyrier F.J."/>
            <person name="Picardeau M."/>
        </authorList>
    </citation>
    <scope>NUCLEOTIDE SEQUENCE</scope>
    <source>
        <strain evidence="9">201800281</strain>
    </source>
</reference>
<keyword evidence="11" id="KW-1185">Reference proteome</keyword>
<evidence type="ECO:0000313" key="9">
    <source>
        <dbReference type="EMBL" id="TGK93486.1"/>
    </source>
</evidence>
<dbReference type="GO" id="GO:0004519">
    <property type="term" value="F:endonuclease activity"/>
    <property type="evidence" value="ECO:0007669"/>
    <property type="project" value="UniProtKB-KW"/>
</dbReference>
<dbReference type="Gene3D" id="3.30.920.30">
    <property type="entry name" value="Hypothetical protein"/>
    <property type="match status" value="1"/>
</dbReference>
<keyword evidence="7" id="KW-0346">Stress response</keyword>
<keyword evidence="4" id="KW-0255">Endonuclease</keyword>
<comment type="similarity">
    <text evidence="1">Belongs to the HicA mRNA interferase family.</text>
</comment>
<evidence type="ECO:0000313" key="10">
    <source>
        <dbReference type="Proteomes" id="UP000297394"/>
    </source>
</evidence>
<dbReference type="EMBL" id="RQFL01000011">
    <property type="protein sequence ID" value="TGK93486.1"/>
    <property type="molecule type" value="Genomic_DNA"/>
</dbReference>
<reference evidence="10 11" key="2">
    <citation type="journal article" date="2019" name="PLoS Negl. Trop. Dis.">
        <title>Revisiting the worldwide diversity of Leptospira species in the environment.</title>
        <authorList>
            <person name="Vincent A.T."/>
            <person name="Schiettekatte O."/>
            <person name="Bourhy P."/>
            <person name="Veyrier F.J."/>
            <person name="Picardeau M."/>
        </authorList>
    </citation>
    <scope>NUCLEOTIDE SEQUENCE [LARGE SCALE GENOMIC DNA]</scope>
    <source>
        <strain evidence="8 10">201800280</strain>
        <strain evidence="11">201800281</strain>
    </source>
</reference>
<evidence type="ECO:0000256" key="3">
    <source>
        <dbReference type="ARBA" id="ARBA00022722"/>
    </source>
</evidence>
<dbReference type="InterPro" id="IPR012933">
    <property type="entry name" value="HicA_mRNA_interferase"/>
</dbReference>
<dbReference type="GO" id="GO:0016787">
    <property type="term" value="F:hydrolase activity"/>
    <property type="evidence" value="ECO:0007669"/>
    <property type="project" value="UniProtKB-KW"/>
</dbReference>
<evidence type="ECO:0000313" key="8">
    <source>
        <dbReference type="EMBL" id="TGK89346.1"/>
    </source>
</evidence>
<organism evidence="8 10">
    <name type="scientific">Leptospira bourretii</name>
    <dbReference type="NCBI Taxonomy" id="2484962"/>
    <lineage>
        <taxon>Bacteria</taxon>
        <taxon>Pseudomonadati</taxon>
        <taxon>Spirochaetota</taxon>
        <taxon>Spirochaetia</taxon>
        <taxon>Leptospirales</taxon>
        <taxon>Leptospiraceae</taxon>
        <taxon>Leptospira</taxon>
    </lineage>
</organism>
<protein>
    <submittedName>
        <fullName evidence="8">Addiction module toxin, HicA family</fullName>
    </submittedName>
</protein>
<comment type="caution">
    <text evidence="8">The sequence shown here is derived from an EMBL/GenBank/DDBJ whole genome shotgun (WGS) entry which is preliminary data.</text>
</comment>
<gene>
    <name evidence="8" type="ORF">EHQ23_02855</name>
    <name evidence="9" type="ORF">EHQ26_05490</name>
</gene>
<keyword evidence="3" id="KW-0540">Nuclease</keyword>
<evidence type="ECO:0000313" key="11">
    <source>
        <dbReference type="Proteomes" id="UP000297918"/>
    </source>
</evidence>
<accession>A0A4R9IPT5</accession>
<evidence type="ECO:0000256" key="5">
    <source>
        <dbReference type="ARBA" id="ARBA00022801"/>
    </source>
</evidence>
<dbReference type="GO" id="GO:0003729">
    <property type="term" value="F:mRNA binding"/>
    <property type="evidence" value="ECO:0007669"/>
    <property type="project" value="InterPro"/>
</dbReference>
<keyword evidence="6" id="KW-0694">RNA-binding</keyword>
<keyword evidence="2" id="KW-1277">Toxin-antitoxin system</keyword>
<evidence type="ECO:0000256" key="1">
    <source>
        <dbReference type="ARBA" id="ARBA00006620"/>
    </source>
</evidence>
<dbReference type="EMBL" id="RQFM01000008">
    <property type="protein sequence ID" value="TGK89346.1"/>
    <property type="molecule type" value="Genomic_DNA"/>
</dbReference>
<evidence type="ECO:0000256" key="2">
    <source>
        <dbReference type="ARBA" id="ARBA00022649"/>
    </source>
</evidence>
<dbReference type="Proteomes" id="UP000297918">
    <property type="component" value="Unassembled WGS sequence"/>
</dbReference>
<keyword evidence="5" id="KW-0378">Hydrolase</keyword>
<dbReference type="SUPFAM" id="SSF54786">
    <property type="entry name" value="YcfA/nrd intein domain"/>
    <property type="match status" value="1"/>
</dbReference>
<dbReference type="InterPro" id="IPR038570">
    <property type="entry name" value="HicA_sf"/>
</dbReference>
<sequence length="52" mass="6021">MQKKVREIMGVLFQDGWYVFSQKGSHRQLKHLEKIGRVTVPNPKTNVIGVEI</sequence>
<evidence type="ECO:0000256" key="6">
    <source>
        <dbReference type="ARBA" id="ARBA00022884"/>
    </source>
</evidence>
<name>A0A4R9IPT5_9LEPT</name>